<dbReference type="AlphaFoldDB" id="A0A1W1VE03"/>
<accession>A0A1W1VE03</accession>
<reference evidence="2" key="1">
    <citation type="submission" date="2017-04" db="EMBL/GenBank/DDBJ databases">
        <authorList>
            <person name="Afonso C.L."/>
            <person name="Miller P.J."/>
            <person name="Scott M.A."/>
            <person name="Spackman E."/>
            <person name="Goraichik I."/>
            <person name="Dimitrov K.M."/>
            <person name="Suarez D.L."/>
            <person name="Swayne D.E."/>
        </authorList>
    </citation>
    <scope>NUCLEOTIDE SEQUENCE [LARGE SCALE GENOMIC DNA]</scope>
    <source>
        <strain evidence="2">KR-140</strain>
    </source>
</reference>
<dbReference type="RefSeq" id="WP_139806869.1">
    <property type="nucleotide sequence ID" value="NZ_FWWU01000009.1"/>
</dbReference>
<keyword evidence="1" id="KW-0812">Transmembrane</keyword>
<dbReference type="EMBL" id="FWWU01000009">
    <property type="protein sequence ID" value="SMB91174.1"/>
    <property type="molecule type" value="Genomic_DNA"/>
</dbReference>
<organism evidence="2 3">
    <name type="scientific">Deinococcus hopiensis KR-140</name>
    <dbReference type="NCBI Taxonomy" id="695939"/>
    <lineage>
        <taxon>Bacteria</taxon>
        <taxon>Thermotogati</taxon>
        <taxon>Deinococcota</taxon>
        <taxon>Deinococci</taxon>
        <taxon>Deinococcales</taxon>
        <taxon>Deinococcaceae</taxon>
        <taxon>Deinococcus</taxon>
    </lineage>
</organism>
<feature type="transmembrane region" description="Helical" evidence="1">
    <location>
        <begin position="20"/>
        <end position="40"/>
    </location>
</feature>
<keyword evidence="1" id="KW-1133">Transmembrane helix</keyword>
<protein>
    <submittedName>
        <fullName evidence="2">Uncharacterized protein</fullName>
    </submittedName>
</protein>
<evidence type="ECO:0000313" key="2">
    <source>
        <dbReference type="EMBL" id="SMB91174.1"/>
    </source>
</evidence>
<sequence length="70" mass="8077">MSPQLRTWPTHLRAHLHDRYILARLLIAGHTPGFGLIFLLQKDDLIHNPHRQELRPHGLVAASRLGWGPY</sequence>
<gene>
    <name evidence="2" type="ORF">SAMN00790413_01021</name>
</gene>
<name>A0A1W1VE03_9DEIO</name>
<keyword evidence="3" id="KW-1185">Reference proteome</keyword>
<evidence type="ECO:0000256" key="1">
    <source>
        <dbReference type="SAM" id="Phobius"/>
    </source>
</evidence>
<dbReference type="Proteomes" id="UP000192582">
    <property type="component" value="Unassembled WGS sequence"/>
</dbReference>
<proteinExistence type="predicted"/>
<keyword evidence="1" id="KW-0472">Membrane</keyword>
<evidence type="ECO:0000313" key="3">
    <source>
        <dbReference type="Proteomes" id="UP000192582"/>
    </source>
</evidence>